<keyword evidence="2" id="KW-0812">Transmembrane</keyword>
<proteinExistence type="predicted"/>
<accession>A0ABN9QYN2</accession>
<sequence>ALVRETLHWVGLAQVLASSRCPEVPACPPIPSCPALPEIPSCPACPGAPPSPARPSAPPSSGGWALPLAGFSLGGLLVALVFLAAGRWGSTMAALAAPALPSPALEEWAFVLYTVAGPLVYHQRRVLGCRRAACSATELGRVIIGTPDLDVHEEYYRTGSLGVDAARVVFSSERWPPPAAAPRAQAIAGVVAELGAAAGPAPQGAGAGPALLPVPIAAGPAPGAAPAAEPDAAVAPAPPVAVAAQAAGSGPPARAPAIPDGLLVVIPASGLAPLGWSWRALEDLAGLVTHGQVVDVGAPGGPTLGGGAGRRQVALLPSGHSVFVALVADTEVDHLKREFRGSDARALPVMHTAVGRERAWTSVIADCREENIPAFGAKDSDFGVSERETLSKVVEMFGTVGQLDLYNLAGVEVAYRKLQLIEYYWDERRQEQQQANAKMPLDEVQAFLGGGRAASMECPELLEQVSKELERIAGIKKNARKLREEQAALAKK</sequence>
<keyword evidence="4" id="KW-1185">Reference proteome</keyword>
<evidence type="ECO:0000313" key="4">
    <source>
        <dbReference type="Proteomes" id="UP001189429"/>
    </source>
</evidence>
<feature type="coiled-coil region" evidence="1">
    <location>
        <begin position="465"/>
        <end position="492"/>
    </location>
</feature>
<evidence type="ECO:0000313" key="3">
    <source>
        <dbReference type="EMBL" id="CAK0809423.1"/>
    </source>
</evidence>
<reference evidence="3" key="1">
    <citation type="submission" date="2023-10" db="EMBL/GenBank/DDBJ databases">
        <authorList>
            <person name="Chen Y."/>
            <person name="Shah S."/>
            <person name="Dougan E. K."/>
            <person name="Thang M."/>
            <person name="Chan C."/>
        </authorList>
    </citation>
    <scope>NUCLEOTIDE SEQUENCE [LARGE SCALE GENOMIC DNA]</scope>
</reference>
<keyword evidence="1" id="KW-0175">Coiled coil</keyword>
<gene>
    <name evidence="3" type="ORF">PCOR1329_LOCUS14677</name>
</gene>
<keyword evidence="2" id="KW-0472">Membrane</keyword>
<dbReference type="EMBL" id="CAUYUJ010004407">
    <property type="protein sequence ID" value="CAK0809423.1"/>
    <property type="molecule type" value="Genomic_DNA"/>
</dbReference>
<protein>
    <submittedName>
        <fullName evidence="3">Uncharacterized protein</fullName>
    </submittedName>
</protein>
<organism evidence="3 4">
    <name type="scientific">Prorocentrum cordatum</name>
    <dbReference type="NCBI Taxonomy" id="2364126"/>
    <lineage>
        <taxon>Eukaryota</taxon>
        <taxon>Sar</taxon>
        <taxon>Alveolata</taxon>
        <taxon>Dinophyceae</taxon>
        <taxon>Prorocentrales</taxon>
        <taxon>Prorocentraceae</taxon>
        <taxon>Prorocentrum</taxon>
    </lineage>
</organism>
<feature type="transmembrane region" description="Helical" evidence="2">
    <location>
        <begin position="64"/>
        <end position="85"/>
    </location>
</feature>
<feature type="non-terminal residue" evidence="3">
    <location>
        <position position="1"/>
    </location>
</feature>
<name>A0ABN9QYN2_9DINO</name>
<comment type="caution">
    <text evidence="3">The sequence shown here is derived from an EMBL/GenBank/DDBJ whole genome shotgun (WGS) entry which is preliminary data.</text>
</comment>
<evidence type="ECO:0000256" key="2">
    <source>
        <dbReference type="SAM" id="Phobius"/>
    </source>
</evidence>
<feature type="non-terminal residue" evidence="3">
    <location>
        <position position="492"/>
    </location>
</feature>
<evidence type="ECO:0000256" key="1">
    <source>
        <dbReference type="SAM" id="Coils"/>
    </source>
</evidence>
<keyword evidence="2" id="KW-1133">Transmembrane helix</keyword>
<dbReference type="Proteomes" id="UP001189429">
    <property type="component" value="Unassembled WGS sequence"/>
</dbReference>